<reference evidence="3 4" key="1">
    <citation type="journal article" date="2017" name="Int. J. Syst. Evol. Microbiol.">
        <title>Pseudokineococcus basanitobsidens sp. nov., isolated from volcanic rock.</title>
        <authorList>
            <person name="Lee D.W."/>
            <person name="Park M.Y."/>
            <person name="Kim J.J."/>
            <person name="Kim B.S."/>
        </authorList>
    </citation>
    <scope>NUCLEOTIDE SEQUENCE [LARGE SCALE GENOMIC DNA]</scope>
    <source>
        <strain evidence="3 4">DSM 103726</strain>
    </source>
</reference>
<protein>
    <submittedName>
        <fullName evidence="3">DUF2264 domain-containing protein</fullName>
    </submittedName>
</protein>
<dbReference type="EMBL" id="JBBIAA010000025">
    <property type="protein sequence ID" value="MEJ5946547.1"/>
    <property type="molecule type" value="Genomic_DNA"/>
</dbReference>
<proteinExistence type="predicted"/>
<name>A0ABU8RNA8_9ACTN</name>
<evidence type="ECO:0000256" key="1">
    <source>
        <dbReference type="SAM" id="MobiDB-lite"/>
    </source>
</evidence>
<feature type="region of interest" description="Disordered" evidence="1">
    <location>
        <begin position="617"/>
        <end position="648"/>
    </location>
</feature>
<dbReference type="RefSeq" id="WP_339575930.1">
    <property type="nucleotide sequence ID" value="NZ_JBBIAA010000025.1"/>
</dbReference>
<evidence type="ECO:0000313" key="3">
    <source>
        <dbReference type="EMBL" id="MEJ5946547.1"/>
    </source>
</evidence>
<gene>
    <name evidence="3" type="ORF">WDZ17_14715</name>
</gene>
<organism evidence="3 4">
    <name type="scientific">Pseudokineococcus basanitobsidens</name>
    <dbReference type="NCBI Taxonomy" id="1926649"/>
    <lineage>
        <taxon>Bacteria</taxon>
        <taxon>Bacillati</taxon>
        <taxon>Actinomycetota</taxon>
        <taxon>Actinomycetes</taxon>
        <taxon>Kineosporiales</taxon>
        <taxon>Kineosporiaceae</taxon>
        <taxon>Pseudokineococcus</taxon>
    </lineage>
</organism>
<accession>A0ABU8RNA8</accession>
<dbReference type="Proteomes" id="UP001387100">
    <property type="component" value="Unassembled WGS sequence"/>
</dbReference>
<dbReference type="Pfam" id="PF10022">
    <property type="entry name" value="DUF2264"/>
    <property type="match status" value="1"/>
</dbReference>
<feature type="domain" description="DUF2264" evidence="2">
    <location>
        <begin position="25"/>
        <end position="373"/>
    </location>
</feature>
<dbReference type="InterPro" id="IPR016624">
    <property type="entry name" value="UCP014753"/>
</dbReference>
<evidence type="ECO:0000259" key="2">
    <source>
        <dbReference type="Pfam" id="PF10022"/>
    </source>
</evidence>
<dbReference type="PANTHER" id="PTHR35339:SF4">
    <property type="entry name" value="LINALOOL DEHYDRATASE_ISOMERASE DOMAIN-CONTAINING PROTEIN"/>
    <property type="match status" value="1"/>
</dbReference>
<feature type="region of interest" description="Disordered" evidence="1">
    <location>
        <begin position="1"/>
        <end position="21"/>
    </location>
</feature>
<sequence length="648" mass="68300">METDDATIPGLPPQDRRLSPATGWTRAHHAAVADGLLAAALRFRSPGGGRIDLPGPPSASGVTSDGLEGFARTFLLAATRLAGEGGADPHGLADAYAEGLVSGPRHAGTDHPDGWYRVRTDGPAGQAMVEAASVAIGLLLSRPWTWERLDGAEQDRLEGWLRDALLGDPAPNNWYWFPASVATFLEAVGRGDELTARARERAEELAEGWYVGDGWYRDGDARAFDHYGGWAMHLYPVLLAHLAGDARRLTALGPRLEEFLGSYAATFDADGAPLHQGRSLTYRWATLAPVALGELVGRTPLRPGQSRRLMSGALRYFLDRGALRDGLLTLGWHGPHAPTLQRYSGPASPYWASKGFLGLLLPASAPLWRDVEEDPPAAGPDRTVPVPSVGWLVQTTRADGLVRVHNHGSDAVREGAGAGVPDPLYARLAYSTRTGPTSRGSTPDNHVRLVHRGTGSGRRRIHPLGAGPGWAASWHRPVPGGDGHPLPQARITSAVLAHGRWEVHVHHLAAVPAGTPVVVSGWPLAAAGPWAIRQDVDDRGARLAADGLTAQLVALSGWDGARVVRAPHGTAYGAWALVPELVAAAGDGLLVSASSLTGADPADAPPAAEVEGRRVTVGWPDGSRTACTVGDAQVRVEQPATAGPPDGR</sequence>
<dbReference type="InterPro" id="IPR049349">
    <property type="entry name" value="DUF2264_N"/>
</dbReference>
<keyword evidence="4" id="KW-1185">Reference proteome</keyword>
<comment type="caution">
    <text evidence="3">The sequence shown here is derived from an EMBL/GenBank/DDBJ whole genome shotgun (WGS) entry which is preliminary data.</text>
</comment>
<evidence type="ECO:0000313" key="4">
    <source>
        <dbReference type="Proteomes" id="UP001387100"/>
    </source>
</evidence>
<dbReference type="PANTHER" id="PTHR35339">
    <property type="entry name" value="LINALOOL DEHYDRATASE_ISOMERASE DOMAIN-CONTAINING PROTEIN"/>
    <property type="match status" value="1"/>
</dbReference>